<evidence type="ECO:0000313" key="3">
    <source>
        <dbReference type="Proteomes" id="UP000238479"/>
    </source>
</evidence>
<dbReference type="EMBL" id="PDCK01000045">
    <property type="protein sequence ID" value="PRQ17620.1"/>
    <property type="molecule type" value="Genomic_DNA"/>
</dbReference>
<keyword evidence="1" id="KW-1133">Transmembrane helix</keyword>
<evidence type="ECO:0000313" key="2">
    <source>
        <dbReference type="EMBL" id="PRQ17620.1"/>
    </source>
</evidence>
<reference evidence="2 3" key="1">
    <citation type="journal article" date="2018" name="Nat. Genet.">
        <title>The Rosa genome provides new insights in the design of modern roses.</title>
        <authorList>
            <person name="Bendahmane M."/>
        </authorList>
    </citation>
    <scope>NUCLEOTIDE SEQUENCE [LARGE SCALE GENOMIC DNA]</scope>
    <source>
        <strain evidence="3">cv. Old Blush</strain>
    </source>
</reference>
<keyword evidence="1" id="KW-0472">Membrane</keyword>
<dbReference type="AlphaFoldDB" id="A0A2P6P6R6"/>
<gene>
    <name evidence="2" type="ORF">RchiOBHm_Chr7g0196971</name>
</gene>
<dbReference type="Gramene" id="PRQ17620">
    <property type="protein sequence ID" value="PRQ17620"/>
    <property type="gene ID" value="RchiOBHm_Chr7g0196971"/>
</dbReference>
<name>A0A2P6P6R6_ROSCH</name>
<protein>
    <recommendedName>
        <fullName evidence="4">Transmembrane protein</fullName>
    </recommendedName>
</protein>
<sequence>MLLMKKKKKKKNRHCLNGWNCGVPVVCFGFVTWFWYLASYIIGALPPWSLLVVTRIHRVIGVCYDFGDGFVISFCRQLQSVGVGS</sequence>
<evidence type="ECO:0000256" key="1">
    <source>
        <dbReference type="SAM" id="Phobius"/>
    </source>
</evidence>
<comment type="caution">
    <text evidence="2">The sequence shown here is derived from an EMBL/GenBank/DDBJ whole genome shotgun (WGS) entry which is preliminary data.</text>
</comment>
<keyword evidence="1" id="KW-0812">Transmembrane</keyword>
<keyword evidence="3" id="KW-1185">Reference proteome</keyword>
<organism evidence="2 3">
    <name type="scientific">Rosa chinensis</name>
    <name type="common">China rose</name>
    <dbReference type="NCBI Taxonomy" id="74649"/>
    <lineage>
        <taxon>Eukaryota</taxon>
        <taxon>Viridiplantae</taxon>
        <taxon>Streptophyta</taxon>
        <taxon>Embryophyta</taxon>
        <taxon>Tracheophyta</taxon>
        <taxon>Spermatophyta</taxon>
        <taxon>Magnoliopsida</taxon>
        <taxon>eudicotyledons</taxon>
        <taxon>Gunneridae</taxon>
        <taxon>Pentapetalae</taxon>
        <taxon>rosids</taxon>
        <taxon>fabids</taxon>
        <taxon>Rosales</taxon>
        <taxon>Rosaceae</taxon>
        <taxon>Rosoideae</taxon>
        <taxon>Rosoideae incertae sedis</taxon>
        <taxon>Rosa</taxon>
    </lineage>
</organism>
<evidence type="ECO:0008006" key="4">
    <source>
        <dbReference type="Google" id="ProtNLM"/>
    </source>
</evidence>
<dbReference type="Proteomes" id="UP000238479">
    <property type="component" value="Chromosome 7"/>
</dbReference>
<proteinExistence type="predicted"/>
<accession>A0A2P6P6R6</accession>
<feature type="transmembrane region" description="Helical" evidence="1">
    <location>
        <begin position="21"/>
        <end position="42"/>
    </location>
</feature>